<dbReference type="RefSeq" id="WP_073025301.1">
    <property type="nucleotide sequence ID" value="NZ_FQZS01000007.1"/>
</dbReference>
<sequence length="257" mass="29647">MLKKIVLFLLIIVIMSNTLILSADVTSKNNYKNSYTTSDNCKIVIPFSSEKANRYEIEAAEKYRRERYNENEKIQLYGPIIEDGTVNIVTSTPWTSGVLYEDGSKSSNILSSILNITLTISSYFTKTVYNIVKDVALIMFQTSWSEVVTTAPGSAKLSHSYSYIDKLGYVYNEPLKEWILKVDIQKRQWFRHEYASFKCTDGYTRSGTVDCIPTNGYSPIKEDLKYNYNNDSYIKAEASYRYKYNLGPYRDVFVPLY</sequence>
<accession>A0A1M6DLM1</accession>
<name>A0A1M6DLM1_9FIRM</name>
<keyword evidence="2" id="KW-1185">Reference proteome</keyword>
<dbReference type="EMBL" id="FQZS01000007">
    <property type="protein sequence ID" value="SHI74085.1"/>
    <property type="molecule type" value="Genomic_DNA"/>
</dbReference>
<evidence type="ECO:0000313" key="1">
    <source>
        <dbReference type="EMBL" id="SHI74085.1"/>
    </source>
</evidence>
<dbReference type="AlphaFoldDB" id="A0A1M6DLM1"/>
<protein>
    <submittedName>
        <fullName evidence="1">Uncharacterized protein</fullName>
    </submittedName>
</protein>
<dbReference type="Proteomes" id="UP000184442">
    <property type="component" value="Unassembled WGS sequence"/>
</dbReference>
<proteinExistence type="predicted"/>
<gene>
    <name evidence="1" type="ORF">SAMN02745176_01172</name>
</gene>
<organism evidence="1 2">
    <name type="scientific">Lutispora thermophila DSM 19022</name>
    <dbReference type="NCBI Taxonomy" id="1122184"/>
    <lineage>
        <taxon>Bacteria</taxon>
        <taxon>Bacillati</taxon>
        <taxon>Bacillota</taxon>
        <taxon>Clostridia</taxon>
        <taxon>Lutisporales</taxon>
        <taxon>Lutisporaceae</taxon>
        <taxon>Lutispora</taxon>
    </lineage>
</organism>
<evidence type="ECO:0000313" key="2">
    <source>
        <dbReference type="Proteomes" id="UP000184442"/>
    </source>
</evidence>
<dbReference type="OrthoDB" id="1953932at2"/>
<reference evidence="1 2" key="1">
    <citation type="submission" date="2016-11" db="EMBL/GenBank/DDBJ databases">
        <authorList>
            <person name="Jaros S."/>
            <person name="Januszkiewicz K."/>
            <person name="Wedrychowicz H."/>
        </authorList>
    </citation>
    <scope>NUCLEOTIDE SEQUENCE [LARGE SCALE GENOMIC DNA]</scope>
    <source>
        <strain evidence="1 2">DSM 19022</strain>
    </source>
</reference>